<reference evidence="4" key="1">
    <citation type="submission" date="2009-07" db="EMBL/GenBank/DDBJ databases">
        <title>Complete sequence of chromosome of Methylovorus sp. SIP3-4.</title>
        <authorList>
            <person name="Lucas S."/>
            <person name="Copeland A."/>
            <person name="Lapidus A."/>
            <person name="Glavina del Rio T."/>
            <person name="Tice H."/>
            <person name="Bruce D."/>
            <person name="Goodwin L."/>
            <person name="Pitluck S."/>
            <person name="Clum A."/>
            <person name="Larimer F."/>
            <person name="Land M."/>
            <person name="Hauser L."/>
            <person name="Kyrpides N."/>
            <person name="Mikhailova N."/>
            <person name="Kayluzhnaya M."/>
            <person name="Chistoserdova L."/>
        </authorList>
    </citation>
    <scope>NUCLEOTIDE SEQUENCE [LARGE SCALE GENOMIC DNA]</scope>
    <source>
        <strain evidence="4">SIP3-4</strain>
    </source>
</reference>
<dbReference type="OrthoDB" id="8531705at2"/>
<feature type="signal peptide" evidence="1">
    <location>
        <begin position="1"/>
        <end position="24"/>
    </location>
</feature>
<dbReference type="InterPro" id="IPR006315">
    <property type="entry name" value="OM_autotransptr_brl_dom"/>
</dbReference>
<sequence precursor="true">MASLFMNRKILLAGVLLASSTAYADCVDNGAGTYSCTGTSTNTDTLTGEVAIDTSGGSATLVNTESGSNRGVIQNDSAAAGTGAEQTINVTGGSAATVTNSHGAITYTRNDLDSALFSASASGILLYNGGLAGIGAAVLADGATPSLTVNNDNYASSGTNNTEMTASGSFTAVIYGSAPQIVINNNGIIRAQDHASGADTLSNGRWALATYGGASYTAPSILDGTQYATVTSAGLTQLNNQGYMVGDVLVVDRNPLLDAAKALDSSLVLTYDSANVGPRDSIINNTNYGGVATGGYGTIIGNIYLGSGAHVINNGSLDGQSAGSSITGNIYVDQRASAVTSVVNGVETTEYLVAGARTFTFNQMGQFDGSITIHDVASSVNNINVYAGLSDNVSQESSNPNFDIITDGLGVNNLNIYCMRPTLQCSGAGGNWTGLTELNILGSRWDFSDATKLIDMAGGDINIDATQVKFGGTMIADTVTVNTALIGVLATSPDAINEDSIGTITGHLINNGAVIVRDATLTVNGDTTFNSGSVLSLRINSAGNGGLSVVGGQGTFASDSTVVVSAKDYYFRTGDTFTIATNSSGAPVIIGPGAIVNLSSSDNTGDLILTARVGIPDYLSVTTAGNNAVNVLMNYSGSDSGLVSLQQEIQALGAEDLKRAAERLRPEVNDSLVRMTLQHSDRVLGLVESHLFDTYLAQLKGEPRVPVDGKLPSGAGIWFQGFGGIGTQDTRNNVDGYTGTSTGMAAGMDRLVGSSDKLRAGFAGAYAYGNIDNRGYTDAHRTNINSYMGLVYGAWNADPWYVNGALGLARNTYATERIALGQSAEANHESWQFSAKVDAGWPLMINDLLTVVPMGMLSYNRINEDGYTEKGTNYGGIRTGVYSEVIVNDTDSAINLRIGRKTYDSYRAGLGGKVLLNIQQPDYNAGVELRAQLVHEFGDLTNNSVAQFTHGGPVFYSPGIRPARDTLVLGSSVRLTGSDANDQLTLLASLDAELREQYFGQAMTLMLRYDFDQGPSYEKKASYRKAAALVRQQATRAVQATDRDIARLSQAMTAKNTDLMDELLAADLKSTDPAVRADAEKRQAVKVAIDNWINAMLNGNSQVYFNSYAADYVNEEGLTRSQWEQKRRRELKEGANTAMHIADLTIEAEGTRASTVFTQTSLQNNQPKKVQKVIELEQRNGRWLILSEDNVPLDN</sequence>
<protein>
    <submittedName>
        <fullName evidence="3">Outer membrane autotransporter barrel domain protein</fullName>
    </submittedName>
</protein>
<name>C6XC26_METGS</name>
<dbReference type="InterPro" id="IPR036709">
    <property type="entry name" value="Autotransporte_beta_dom_sf"/>
</dbReference>
<dbReference type="InterPro" id="IPR005546">
    <property type="entry name" value="Autotransporte_beta"/>
</dbReference>
<dbReference type="KEGG" id="mei:Msip34_0853"/>
<dbReference type="NCBIfam" id="TIGR01414">
    <property type="entry name" value="autotrans_barl"/>
    <property type="match status" value="1"/>
</dbReference>
<dbReference type="GO" id="GO:0019867">
    <property type="term" value="C:outer membrane"/>
    <property type="evidence" value="ECO:0007669"/>
    <property type="project" value="InterPro"/>
</dbReference>
<organism evidence="3 4">
    <name type="scientific">Methylovorus glucosotrophus (strain SIP3-4)</name>
    <dbReference type="NCBI Taxonomy" id="582744"/>
    <lineage>
        <taxon>Bacteria</taxon>
        <taxon>Pseudomonadati</taxon>
        <taxon>Pseudomonadota</taxon>
        <taxon>Betaproteobacteria</taxon>
        <taxon>Nitrosomonadales</taxon>
        <taxon>Methylophilaceae</taxon>
        <taxon>Methylovorus</taxon>
    </lineage>
</organism>
<dbReference type="Gene3D" id="3.10.450.50">
    <property type="match status" value="1"/>
</dbReference>
<gene>
    <name evidence="3" type="ordered locus">Msip34_0853</name>
</gene>
<evidence type="ECO:0000256" key="1">
    <source>
        <dbReference type="SAM" id="SignalP"/>
    </source>
</evidence>
<dbReference type="SUPFAM" id="SSF103515">
    <property type="entry name" value="Autotransporter"/>
    <property type="match status" value="1"/>
</dbReference>
<reference evidence="3 4" key="2">
    <citation type="journal article" date="2011" name="J. Bacteriol.">
        <title>Genomes of three methylotrophs from a single niche uncover genetic and metabolic divergence of Methylophilaceae.</title>
        <authorList>
            <person name="Lapidus A."/>
            <person name="Clum A."/>
            <person name="Labutti K."/>
            <person name="Kaluzhnaya M.G."/>
            <person name="Lim S."/>
            <person name="Beck D.A."/>
            <person name="Glavina Del Rio T."/>
            <person name="Nolan M."/>
            <person name="Mavromatis K."/>
            <person name="Huntemann M."/>
            <person name="Lucas S."/>
            <person name="Lidstrom M.E."/>
            <person name="Ivanova N."/>
            <person name="Chistoserdova L."/>
        </authorList>
    </citation>
    <scope>NUCLEOTIDE SEQUENCE [LARGE SCALE GENOMIC DNA]</scope>
    <source>
        <strain evidence="3 4">SIP3-4</strain>
    </source>
</reference>
<dbReference type="EMBL" id="CP001674">
    <property type="protein sequence ID" value="ACT50101.1"/>
    <property type="molecule type" value="Genomic_DNA"/>
</dbReference>
<evidence type="ECO:0000313" key="3">
    <source>
        <dbReference type="EMBL" id="ACT50101.1"/>
    </source>
</evidence>
<feature type="domain" description="Autotransporter" evidence="2">
    <location>
        <begin position="710"/>
        <end position="1011"/>
    </location>
</feature>
<evidence type="ECO:0000313" key="4">
    <source>
        <dbReference type="Proteomes" id="UP000002743"/>
    </source>
</evidence>
<accession>C6XC26</accession>
<evidence type="ECO:0000259" key="2">
    <source>
        <dbReference type="PROSITE" id="PS51208"/>
    </source>
</evidence>
<dbReference type="AlphaFoldDB" id="C6XC26"/>
<dbReference type="SUPFAM" id="SSF54427">
    <property type="entry name" value="NTF2-like"/>
    <property type="match status" value="1"/>
</dbReference>
<proteinExistence type="predicted"/>
<dbReference type="HOGENOM" id="CLU_271352_0_0_4"/>
<keyword evidence="1" id="KW-0732">Signal</keyword>
<dbReference type="Gene3D" id="2.40.128.130">
    <property type="entry name" value="Autotransporter beta-domain"/>
    <property type="match status" value="1"/>
</dbReference>
<dbReference type="eggNOG" id="COG4625">
    <property type="taxonomic scope" value="Bacteria"/>
</dbReference>
<dbReference type="SMART" id="SM00869">
    <property type="entry name" value="Autotransporter"/>
    <property type="match status" value="1"/>
</dbReference>
<dbReference type="Pfam" id="PF03797">
    <property type="entry name" value="Autotransporter"/>
    <property type="match status" value="1"/>
</dbReference>
<dbReference type="PROSITE" id="PS51208">
    <property type="entry name" value="AUTOTRANSPORTER"/>
    <property type="match status" value="1"/>
</dbReference>
<dbReference type="Proteomes" id="UP000002743">
    <property type="component" value="Chromosome"/>
</dbReference>
<keyword evidence="4" id="KW-1185">Reference proteome</keyword>
<dbReference type="InterPro" id="IPR032710">
    <property type="entry name" value="NTF2-like_dom_sf"/>
</dbReference>
<feature type="chain" id="PRO_5002973723" evidence="1">
    <location>
        <begin position="25"/>
        <end position="1195"/>
    </location>
</feature>
<dbReference type="STRING" id="582744.Msip34_0853"/>